<evidence type="ECO:0000313" key="2">
    <source>
        <dbReference type="EMBL" id="GCA63127.1"/>
    </source>
</evidence>
<accession>A0A391NNA7</accession>
<protein>
    <submittedName>
        <fullName evidence="2">Uncharacterized protein</fullName>
    </submittedName>
</protein>
<feature type="compositionally biased region" description="Low complexity" evidence="1">
    <location>
        <begin position="75"/>
        <end position="92"/>
    </location>
</feature>
<comment type="caution">
    <text evidence="2">The sequence shown here is derived from an EMBL/GenBank/DDBJ whole genome shotgun (WGS) entry which is preliminary data.</text>
</comment>
<dbReference type="Proteomes" id="UP000265618">
    <property type="component" value="Unassembled WGS sequence"/>
</dbReference>
<feature type="non-terminal residue" evidence="2">
    <location>
        <position position="140"/>
    </location>
</feature>
<evidence type="ECO:0000313" key="3">
    <source>
        <dbReference type="Proteomes" id="UP000265618"/>
    </source>
</evidence>
<reference evidence="2 3" key="1">
    <citation type="journal article" date="2018" name="PLoS ONE">
        <title>The draft genome of Kipferlia bialata reveals reductive genome evolution in fornicate parasites.</title>
        <authorList>
            <person name="Tanifuji G."/>
            <person name="Takabayashi S."/>
            <person name="Kume K."/>
            <person name="Takagi M."/>
            <person name="Nakayama T."/>
            <person name="Kamikawa R."/>
            <person name="Inagaki Y."/>
            <person name="Hashimoto T."/>
        </authorList>
    </citation>
    <scope>NUCLEOTIDE SEQUENCE [LARGE SCALE GENOMIC DNA]</scope>
    <source>
        <strain evidence="2">NY0173</strain>
    </source>
</reference>
<feature type="compositionally biased region" description="Basic and acidic residues" evidence="1">
    <location>
        <begin position="40"/>
        <end position="54"/>
    </location>
</feature>
<sequence length="140" mass="14564">MPGNVELSAAEISAVFCQAGINPPRISASGDVHMGVTRVPSHETSRRVRQRDDAGGPAIVERNTPHRRPRADATSHSLSLSLPHSQSLVSSGLVGGDVEMRPGVGGPTLETSSAVSANPVPDTDMATVPSVECDSPFQCQ</sequence>
<name>A0A391NNA7_9EUKA</name>
<organism evidence="2 3">
    <name type="scientific">Kipferlia bialata</name>
    <dbReference type="NCBI Taxonomy" id="797122"/>
    <lineage>
        <taxon>Eukaryota</taxon>
        <taxon>Metamonada</taxon>
        <taxon>Carpediemonas-like organisms</taxon>
        <taxon>Kipferlia</taxon>
    </lineage>
</organism>
<proteinExistence type="predicted"/>
<evidence type="ECO:0000256" key="1">
    <source>
        <dbReference type="SAM" id="MobiDB-lite"/>
    </source>
</evidence>
<dbReference type="AlphaFoldDB" id="A0A391NNA7"/>
<gene>
    <name evidence="2" type="ORF">KIPB_008020</name>
</gene>
<keyword evidence="3" id="KW-1185">Reference proteome</keyword>
<feature type="region of interest" description="Disordered" evidence="1">
    <location>
        <begin position="37"/>
        <end position="140"/>
    </location>
</feature>
<dbReference type="EMBL" id="BDIP01002380">
    <property type="protein sequence ID" value="GCA63127.1"/>
    <property type="molecule type" value="Genomic_DNA"/>
</dbReference>